<sequence length="105" mass="11848">MLLRLLEINDQTYDSRRLARSRHNLFSSPRRSKHSHSHSRSSRRSHYPTFSSAQVLESLQLELGDRSLTPTIGSSRDVTPSPHRPKASASSTLQSIAKSISHTKK</sequence>
<protein>
    <submittedName>
        <fullName evidence="2">Uncharacterized protein</fullName>
    </submittedName>
</protein>
<organism evidence="2 3">
    <name type="scientific">Strigamia maritima</name>
    <name type="common">European centipede</name>
    <name type="synonym">Geophilus maritimus</name>
    <dbReference type="NCBI Taxonomy" id="126957"/>
    <lineage>
        <taxon>Eukaryota</taxon>
        <taxon>Metazoa</taxon>
        <taxon>Ecdysozoa</taxon>
        <taxon>Arthropoda</taxon>
        <taxon>Myriapoda</taxon>
        <taxon>Chilopoda</taxon>
        <taxon>Pleurostigmophora</taxon>
        <taxon>Geophilomorpha</taxon>
        <taxon>Linotaeniidae</taxon>
        <taxon>Strigamia</taxon>
    </lineage>
</organism>
<dbReference type="AlphaFoldDB" id="T1IL38"/>
<dbReference type="EnsemblMetazoa" id="SMAR001657-RA">
    <property type="protein sequence ID" value="SMAR001657-PA"/>
    <property type="gene ID" value="SMAR001657"/>
</dbReference>
<dbReference type="HOGENOM" id="CLU_2243333_0_0_1"/>
<reference evidence="2" key="2">
    <citation type="submission" date="2015-02" db="UniProtKB">
        <authorList>
            <consortium name="EnsemblMetazoa"/>
        </authorList>
    </citation>
    <scope>IDENTIFICATION</scope>
</reference>
<feature type="region of interest" description="Disordered" evidence="1">
    <location>
        <begin position="66"/>
        <end position="105"/>
    </location>
</feature>
<proteinExistence type="predicted"/>
<accession>T1IL38</accession>
<evidence type="ECO:0000313" key="3">
    <source>
        <dbReference type="Proteomes" id="UP000014500"/>
    </source>
</evidence>
<feature type="compositionally biased region" description="Basic residues" evidence="1">
    <location>
        <begin position="30"/>
        <end position="46"/>
    </location>
</feature>
<dbReference type="Proteomes" id="UP000014500">
    <property type="component" value="Unassembled WGS sequence"/>
</dbReference>
<keyword evidence="3" id="KW-1185">Reference proteome</keyword>
<evidence type="ECO:0000313" key="2">
    <source>
        <dbReference type="EnsemblMetazoa" id="SMAR001657-PA"/>
    </source>
</evidence>
<feature type="compositionally biased region" description="Polar residues" evidence="1">
    <location>
        <begin position="88"/>
        <end position="105"/>
    </location>
</feature>
<name>T1IL38_STRMM</name>
<feature type="compositionally biased region" description="Polar residues" evidence="1">
    <location>
        <begin position="68"/>
        <end position="78"/>
    </location>
</feature>
<reference evidence="3" key="1">
    <citation type="submission" date="2011-05" db="EMBL/GenBank/DDBJ databases">
        <authorList>
            <person name="Richards S.R."/>
            <person name="Qu J."/>
            <person name="Jiang H."/>
            <person name="Jhangiani S.N."/>
            <person name="Agravi P."/>
            <person name="Goodspeed R."/>
            <person name="Gross S."/>
            <person name="Mandapat C."/>
            <person name="Jackson L."/>
            <person name="Mathew T."/>
            <person name="Pu L."/>
            <person name="Thornton R."/>
            <person name="Saada N."/>
            <person name="Wilczek-Boney K.B."/>
            <person name="Lee S."/>
            <person name="Kovar C."/>
            <person name="Wu Y."/>
            <person name="Scherer S.E."/>
            <person name="Worley K.C."/>
            <person name="Muzny D.M."/>
            <person name="Gibbs R."/>
        </authorList>
    </citation>
    <scope>NUCLEOTIDE SEQUENCE</scope>
    <source>
        <strain evidence="3">Brora</strain>
    </source>
</reference>
<evidence type="ECO:0000256" key="1">
    <source>
        <dbReference type="SAM" id="MobiDB-lite"/>
    </source>
</evidence>
<feature type="region of interest" description="Disordered" evidence="1">
    <location>
        <begin position="20"/>
        <end position="51"/>
    </location>
</feature>
<dbReference type="EMBL" id="JH430717">
    <property type="status" value="NOT_ANNOTATED_CDS"/>
    <property type="molecule type" value="Genomic_DNA"/>
</dbReference>